<comment type="caution">
    <text evidence="1">The sequence shown here is derived from an EMBL/GenBank/DDBJ whole genome shotgun (WGS) entry which is preliminary data.</text>
</comment>
<evidence type="ECO:0000313" key="2">
    <source>
        <dbReference type="Proteomes" id="UP000277582"/>
    </source>
</evidence>
<dbReference type="AlphaFoldDB" id="A0A3R9QWP3"/>
<organism evidence="1 2">
    <name type="scientific">Candidatus Methanodesulfokora washburnensis</name>
    <dbReference type="NCBI Taxonomy" id="2478471"/>
    <lineage>
        <taxon>Archaea</taxon>
        <taxon>Thermoproteota</taxon>
        <taxon>Candidatus Korarchaeia</taxon>
        <taxon>Candidatus Korarchaeia incertae sedis</taxon>
        <taxon>Candidatus Methanodesulfokora</taxon>
    </lineage>
</organism>
<dbReference type="EMBL" id="RCOS01000076">
    <property type="protein sequence ID" value="RSN75248.1"/>
    <property type="molecule type" value="Genomic_DNA"/>
</dbReference>
<evidence type="ECO:0000313" key="1">
    <source>
        <dbReference type="EMBL" id="RSN75248.1"/>
    </source>
</evidence>
<name>A0A3R9QWP3_9CREN</name>
<keyword evidence="2" id="KW-1185">Reference proteome</keyword>
<dbReference type="Proteomes" id="UP000277582">
    <property type="component" value="Unassembled WGS sequence"/>
</dbReference>
<proteinExistence type="predicted"/>
<protein>
    <submittedName>
        <fullName evidence="1">Uncharacterized protein</fullName>
    </submittedName>
</protein>
<sequence length="97" mass="10699">MYLVNSIGMGADLYAFLLLAGTNARVRDEGDRIIISGAPKIERKILSPLCCSVFLQLSPHDSPLSLGTSHENSSCFSLRSSNSPTIWIFKREKQKIS</sequence>
<dbReference type="RefSeq" id="WP_125671185.1">
    <property type="nucleotide sequence ID" value="NZ_RCOS01000076.1"/>
</dbReference>
<reference evidence="1 2" key="1">
    <citation type="submission" date="2018-10" db="EMBL/GenBank/DDBJ databases">
        <title>Co-occurring genomic capacity for anaerobic methane metabolism and dissimilatory sulfite reduction discovered in the Korarchaeota.</title>
        <authorList>
            <person name="Mckay L.J."/>
            <person name="Dlakic M."/>
            <person name="Fields M.W."/>
            <person name="Delmont T.O."/>
            <person name="Eren A.M."/>
            <person name="Jay Z.J."/>
            <person name="Klingelsmith K.B."/>
            <person name="Rusch D.B."/>
            <person name="Inskeep W.P."/>
        </authorList>
    </citation>
    <scope>NUCLEOTIDE SEQUENCE [LARGE SCALE GENOMIC DNA]</scope>
    <source>
        <strain evidence="1 2">MDKW</strain>
    </source>
</reference>
<accession>A0A3R9QWP3</accession>
<gene>
    <name evidence="1" type="ORF">D6D85_06350</name>
</gene>